<reference evidence="6 7" key="1">
    <citation type="submission" date="2023-04" db="EMBL/GenBank/DDBJ databases">
        <title>Lysobacter sp. strain UC isolated from soil sample.</title>
        <authorList>
            <person name="Choksket S."/>
            <person name="Harshvardhan F."/>
            <person name="Rana R."/>
            <person name="Patil P.B."/>
            <person name="Korpole S."/>
        </authorList>
    </citation>
    <scope>NUCLEOTIDE SEQUENCE [LARGE SCALE GENOMIC DNA]</scope>
    <source>
        <strain evidence="6 7">UC</strain>
    </source>
</reference>
<evidence type="ECO:0000256" key="4">
    <source>
        <dbReference type="SAM" id="MobiDB-lite"/>
    </source>
</evidence>
<gene>
    <name evidence="6" type="ORF">P8609_14945</name>
</gene>
<feature type="compositionally biased region" description="Low complexity" evidence="4">
    <location>
        <begin position="1411"/>
        <end position="1420"/>
    </location>
</feature>
<dbReference type="InterPro" id="IPR002543">
    <property type="entry name" value="FtsK_dom"/>
</dbReference>
<evidence type="ECO:0000256" key="2">
    <source>
        <dbReference type="ARBA" id="ARBA00022840"/>
    </source>
</evidence>
<dbReference type="PANTHER" id="PTHR22683">
    <property type="entry name" value="SPORULATION PROTEIN RELATED"/>
    <property type="match status" value="1"/>
</dbReference>
<evidence type="ECO:0000256" key="3">
    <source>
        <dbReference type="PROSITE-ProRule" id="PRU00289"/>
    </source>
</evidence>
<dbReference type="Gene3D" id="3.40.50.300">
    <property type="entry name" value="P-loop containing nucleotide triphosphate hydrolases"/>
    <property type="match status" value="1"/>
</dbReference>
<accession>A0ABU1CH28</accession>
<organism evidence="6 7">
    <name type="scientific">Lysobacter arvi</name>
    <dbReference type="NCBI Taxonomy" id="3038776"/>
    <lineage>
        <taxon>Bacteria</taxon>
        <taxon>Pseudomonadati</taxon>
        <taxon>Pseudomonadota</taxon>
        <taxon>Gammaproteobacteria</taxon>
        <taxon>Lysobacterales</taxon>
        <taxon>Lysobacteraceae</taxon>
        <taxon>Lysobacter</taxon>
    </lineage>
</organism>
<feature type="binding site" evidence="3">
    <location>
        <begin position="1613"/>
        <end position="1620"/>
    </location>
    <ligand>
        <name>ATP</name>
        <dbReference type="ChEBI" id="CHEBI:30616"/>
    </ligand>
</feature>
<dbReference type="PROSITE" id="PS50901">
    <property type="entry name" value="FTSK"/>
    <property type="match status" value="1"/>
</dbReference>
<evidence type="ECO:0000259" key="5">
    <source>
        <dbReference type="PROSITE" id="PS50901"/>
    </source>
</evidence>
<evidence type="ECO:0000256" key="1">
    <source>
        <dbReference type="ARBA" id="ARBA00022741"/>
    </source>
</evidence>
<dbReference type="Pfam" id="PF01580">
    <property type="entry name" value="FtsK_SpoIIIE"/>
    <property type="match status" value="1"/>
</dbReference>
<dbReference type="SUPFAM" id="SSF52540">
    <property type="entry name" value="P-loop containing nucleoside triphosphate hydrolases"/>
    <property type="match status" value="1"/>
</dbReference>
<sequence>MSLIGRALARLAHRISGQLMLELPDDLQPTFVARLLEGANVEIAADPSFALFVHGQRQDVASISPRVDFRELAMYRQGSHMAVAFASDNRGMSTYSSVYPLLLSNGFPSGNTASGGTGVAGLQEFAACLAEVLAENVGTHGLSREEFQKTTQNILGFLAAAYEAVGNGQSSFAADWWLHVHQWVESLALPSATFEPKGVARLYGCAGLPVPSRGHALSTRPKEYIKVLQDRWSSPPAIMTEIARLEGLASAAKAAQFLAKLDWEKSHSITSLRSDSVVALVATANGGDPLDRIRGWGHLDEAVFKESFVDAKGKLGVRREGSDLPLPWKNALPVLVAKADESRDESGNSLLLRQIELVVPYKPDGEGSSTNTDASKLLSQVQVSGIRGCAAAFEGESSLLLPDGLHLKGALALTPAKKARNLAWIEVSTSSEAAQILVDRCSGSFTLLRSDEAALWAKPQGRSTKASLRGPIIWSRRDSDAASVEVPELGAYDLAVAWGESAGFDGKTATVRATPFSLAWAGMEDAGAKATVEITEGVDIRSTSQVIFHIDLFSSNERPLSPIIAAAHGLHPDASFLAEEDAFNYFEAQVGDCLANLERGHALGCILATSSRQKSDLVANGNGVRCTPDLLSRTGNDLSPGFPSQQLLSHPSYVGLLEAYVSLGIPKVIADLEKEEDSAGLTISRIALDFIPKETMDGLLKAYRELLVATSGLSPSDRFWARNPFSLVVYEEGSGYQSAQAVLLSPLHPIRLAWAWGLQIGLREAHDDGARPTESLALLDGTHFPSSVVFSDQFDSPSALMPVPVDPRPNDLYLGWHASVAIVRRQAAIPEWIAGRRFPVDGLSALSASSVSAAIDDFLRVSPHVQSLHIDLATTNPSRRSSSIDDGVLAKLGELAFGSSGLDGVAGVRVTDSETRLGPIPRFSGIDDAIAIARPGFNVQWVSTPPGQSLNSHVTFLEGNAALLAMEPTTGRGRGWLPSLPLRRTPIRSREATFTSLDYTLAEPDEAGREFTKVLHSYESATTGSHALKIIPNPVGVAGRPGWLVAGDFGVDPQVISRAARDQSNSDYILWDWRPATTIKPNRDTSSRAQPYFVLASVPPALNNAIHARLKQLNSQLAAGDVEKRAELLVSTLAERAIGLNTLLAIGHHQATGALGFFFALRSIGTWLDSAPSGEIRLVIPVDAVDPFLRASINSAGDGSRKRADLLAVRAFIGAGQRPCVVLVPVEIKHYGLGNGEREQAFPLAGEPRLNEHAEQLASYQSQLQSLCETYRDAAGSQASLLGQRLAAVLDAAIQLGSGNPESAGSLLDSVASGRADVGLGKGVLLWYQARASSIDGSKASWDEISGAVANRRNDVRVDPAALDACFWSGEDGLAHEVVREALDDASSAEVGTPTMEAEGDSASDAQEGQSAPEVESAPASAPPSDIPSDGGGEPISESPHAVSVGMGGKEESANAEPLPSIPISKPQRNKMAAVELERRYGALLAALSEFNVKVERPRGEVPYQEGPAFIEYAVFPSYGVSVNKIESQLENLKLRLKLSSDAEIGCSTHKGNVLLTVPKADDERYFVDAEDLWSRWQRPLSGFKVPVGEDASGDIVEIDLSNSNSPHLLIAGVTGSGKSEALLTILHGAARFYSPEELRLRLIDPKQTELNTLAGLQHTDGAIGWSGEEAIVLLDQAVEEMERRYKTFREAGANIRNISEYQASIAPMPRWIIVLDEYADLISDDDERKRIEKCLQRLSQKARAAGIHVIVSTQKPVVQVVNTVVKGNLPGKIALRVNTAMESRVILDESGAEKLVGKGDAIIRAGNGKARIQFARYAI</sequence>
<feature type="domain" description="FtsK" evidence="5">
    <location>
        <begin position="1594"/>
        <end position="1785"/>
    </location>
</feature>
<evidence type="ECO:0000313" key="7">
    <source>
        <dbReference type="Proteomes" id="UP001233535"/>
    </source>
</evidence>
<proteinExistence type="predicted"/>
<keyword evidence="7" id="KW-1185">Reference proteome</keyword>
<dbReference type="Proteomes" id="UP001233535">
    <property type="component" value="Unassembled WGS sequence"/>
</dbReference>
<protein>
    <submittedName>
        <fullName evidence="6">FtsK/SpoIIIE domain-containing protein</fullName>
    </submittedName>
</protein>
<dbReference type="InterPro" id="IPR027417">
    <property type="entry name" value="P-loop_NTPase"/>
</dbReference>
<dbReference type="PANTHER" id="PTHR22683:SF1">
    <property type="entry name" value="TYPE VII SECRETION SYSTEM PROTEIN ESSC"/>
    <property type="match status" value="1"/>
</dbReference>
<dbReference type="EMBL" id="JARUHG010000005">
    <property type="protein sequence ID" value="MDR0184260.1"/>
    <property type="molecule type" value="Genomic_DNA"/>
</dbReference>
<keyword evidence="2 3" id="KW-0067">ATP-binding</keyword>
<dbReference type="Gene3D" id="3.30.980.40">
    <property type="match status" value="1"/>
</dbReference>
<name>A0ABU1CH28_9GAMM</name>
<dbReference type="InterPro" id="IPR050206">
    <property type="entry name" value="FtsK/SpoIIIE/SftA"/>
</dbReference>
<evidence type="ECO:0000313" key="6">
    <source>
        <dbReference type="EMBL" id="MDR0184260.1"/>
    </source>
</evidence>
<dbReference type="RefSeq" id="WP_309263384.1">
    <property type="nucleotide sequence ID" value="NZ_JARUHG010000005.1"/>
</dbReference>
<feature type="region of interest" description="Disordered" evidence="4">
    <location>
        <begin position="1385"/>
        <end position="1465"/>
    </location>
</feature>
<comment type="caution">
    <text evidence="6">The sequence shown here is derived from an EMBL/GenBank/DDBJ whole genome shotgun (WGS) entry which is preliminary data.</text>
</comment>
<keyword evidence="1 3" id="KW-0547">Nucleotide-binding</keyword>